<evidence type="ECO:0000313" key="2">
    <source>
        <dbReference type="Proteomes" id="UP001183246"/>
    </source>
</evidence>
<dbReference type="Proteomes" id="UP001183246">
    <property type="component" value="Unassembled WGS sequence"/>
</dbReference>
<comment type="caution">
    <text evidence="1">The sequence shown here is derived from an EMBL/GenBank/DDBJ whole genome shotgun (WGS) entry which is preliminary data.</text>
</comment>
<dbReference type="SUPFAM" id="SSF46689">
    <property type="entry name" value="Homeodomain-like"/>
    <property type="match status" value="1"/>
</dbReference>
<keyword evidence="2" id="KW-1185">Reference proteome</keyword>
<proteinExistence type="predicted"/>
<protein>
    <submittedName>
        <fullName evidence="1">Helix-turn-helix domain-containing protein</fullName>
    </submittedName>
</protein>
<gene>
    <name evidence="1" type="ORF">RM590_35900</name>
</gene>
<dbReference type="RefSeq" id="WP_311708996.1">
    <property type="nucleotide sequence ID" value="NZ_JAVREL010000176.1"/>
</dbReference>
<name>A0ABU2N4B1_9ACTN</name>
<dbReference type="EMBL" id="JAVREL010000176">
    <property type="protein sequence ID" value="MDT0347903.1"/>
    <property type="molecule type" value="Genomic_DNA"/>
</dbReference>
<accession>A0ABU2N4B1</accession>
<feature type="non-terminal residue" evidence="1">
    <location>
        <position position="79"/>
    </location>
</feature>
<evidence type="ECO:0000313" key="1">
    <source>
        <dbReference type="EMBL" id="MDT0347903.1"/>
    </source>
</evidence>
<organism evidence="1 2">
    <name type="scientific">Streptomyces litchfieldiae</name>
    <dbReference type="NCBI Taxonomy" id="3075543"/>
    <lineage>
        <taxon>Bacteria</taxon>
        <taxon>Bacillati</taxon>
        <taxon>Actinomycetota</taxon>
        <taxon>Actinomycetes</taxon>
        <taxon>Kitasatosporales</taxon>
        <taxon>Streptomycetaceae</taxon>
        <taxon>Streptomyces</taxon>
    </lineage>
</organism>
<dbReference type="InterPro" id="IPR009057">
    <property type="entry name" value="Homeodomain-like_sf"/>
</dbReference>
<dbReference type="Pfam" id="PF13551">
    <property type="entry name" value="HTH_29"/>
    <property type="match status" value="1"/>
</dbReference>
<reference evidence="2" key="1">
    <citation type="submission" date="2023-07" db="EMBL/GenBank/DDBJ databases">
        <title>30 novel species of actinomycetes from the DSMZ collection.</title>
        <authorList>
            <person name="Nouioui I."/>
        </authorList>
    </citation>
    <scope>NUCLEOTIDE SEQUENCE [LARGE SCALE GENOMIC DNA]</scope>
    <source>
        <strain evidence="2">DSM 44938</strain>
    </source>
</reference>
<sequence>MLERWTRRAKSSQALALRARIVLACAGEEVPPIVAVAGDLRVTADTVRKWRRRFLADRLDGLVDEPRPGRPATIGVDQV</sequence>